<dbReference type="Proteomes" id="UP000182142">
    <property type="component" value="Unassembled WGS sequence"/>
</dbReference>
<reference evidence="4 5" key="1">
    <citation type="submission" date="2016-05" db="EMBL/GenBank/DDBJ databases">
        <authorList>
            <person name="Sharaf H."/>
        </authorList>
    </citation>
    <scope>NUCLEOTIDE SEQUENCE [LARGE SCALE GENOMIC DNA]</scope>
    <source>
        <strain evidence="4 5">H</strain>
    </source>
</reference>
<dbReference type="EMBL" id="CWHR02000006">
    <property type="protein sequence ID" value="SBO24539.1"/>
    <property type="molecule type" value="Genomic_DNA"/>
</dbReference>
<sequence>MTIEKKNAINCKRLHRANMIFATISNDNNYICIITHNENDYNLELFSGSNQMQKIFRKTIPDSLNKVYINHCNKYICVTSQNGSIYILDMKGNLVYKNEGMHCLYWRKGGTPTKVIPAKNGYSKRKRKKETNWTSGDKDHQAKDNTLIDSIAKRFKCDKSAKKENSVVLPLNNNMKKTNNGKLTGDKNHLTRSGKNRDTKSRKQPISSNIIMKNEINKEDHVLSGNVLKSGTTARRYKSVGNEKEMKKQPNGRIPTRQSSNYNVIKPSKEITRSVLNRSIRRGKNNGKHTDCDDKTNGNQTNNKRTTDNETNVDEMEEKHSDVSIKSDSTIFGNYDFCLSKEVCDYFFSTPPTNRIAKYREVNELNSNTQYEKIPLEIVDIFWINVEKDNRNKCPGNYGHYYLFSYFDNVHIIHSLDVGFNVICSMNLKIILYKCNVLNHFYKNINSYVRLKNDIVQAFKKKFIRKWKAKNKYACVRSVKHNCHRNKMNHFNISMRRVNSLRPGFNAHNWGTTESFSFLHHLDVKESIIKRIFNDLVIDIKQSYISNEQHYILVNYYVRVKRKYLNFSSLEPRRLGWTGEPFIQPGSLPQKESNSRIRHNKFNLKRMILNREKENQRTLTGDKYKMCLLGMQKFANVQKEFRCVQKIILYLLHSSNILHSIFHIYRQMSSMYSKFKEYKKMHQIYRSIVELNDHFKRFYYRDRTIVYFSKFIKNRRENFDENLYNLFFKENEKRDFARYYDVVKRMISDNTICCTCSKEKFLSGEMAVDEQGKMLHQEKNVYQGVSHPLHEGEENGAIPRPNTVGEAVMGNQFNETSRELSEDCLNSHFGDTQRGGKKEEAFEENIKRGVLNSYEGGPTMSCVSDSIRCTSDINGRLSSTSGMVPLTGHQRKVIKKEPKHIAVWSKSTSCLQKMDPKGGTTSRGRINSMKDSLSTDTLELRGKVKSVSHRRQCGTSLCPNGSGKYCDSRVNEKNEKDGSHGMATSLQRGTIKNRGRNGFLRKGSGISYRQGVTNRLGTVVSTGEKRRCGGARPARGAQRGTCTHRPGKGKVAERIQGNGMTNMGNEEAEDSVKEKKRGDEENDDEDDDEEDDDDSDDLPLSEGELEEQYRQSRKFIVPPGQNICISCELLIQKKTIHNFEKFELNYVLPRKKKKMSDEEIYTSLIKDIYLMYSEQKCPVNLLLLLQEFSEKEVQKCMANFQVILNYYEKIFLENINEHLINLHRIICICKSLSDNTQVMLKTYRLDVIKKIQELTMFCVRKFQKYYNLQTHLNIFLFLIELLLFISKNIYFEKFPHYKEAFSNYRNFDVEILKNYNSIRENKKIHFNHFDRYLHNSQLKRQKFFLALCTIQHNLDKIFQSFFNRREDNKFTSIYNISILHLQSDHQFHYFTLPGNIIKYDPPRNSSYFSDDYVGHIEQMRSPVYPFYVCTCDRFSFLRIDKYYQCALRFKLIQRRAIGISLHPLTILNVVVGPKGRKCTLRNTHRISIPPYHFTTLQLYNFTDSSPHPQVISKNFFYIFTKNDKKLNITSLKVKYYHSERSGLKRKGKMDNPNNLTVVKCSNLESYYPSANSFNLRLQTVCNSIIANCELHTCLILPGL</sequence>
<dbReference type="Proteomes" id="UP000182128">
    <property type="component" value="Unassembled WGS sequence"/>
</dbReference>
<feature type="compositionally biased region" description="Basic and acidic residues" evidence="1">
    <location>
        <begin position="1070"/>
        <end position="1079"/>
    </location>
</feature>
<organism evidence="2 4">
    <name type="scientific">Plasmodium knowlesi (strain H)</name>
    <dbReference type="NCBI Taxonomy" id="5851"/>
    <lineage>
        <taxon>Eukaryota</taxon>
        <taxon>Sar</taxon>
        <taxon>Alveolata</taxon>
        <taxon>Apicomplexa</taxon>
        <taxon>Aconoidasida</taxon>
        <taxon>Haemosporida</taxon>
        <taxon>Plasmodiidae</taxon>
        <taxon>Plasmodium</taxon>
        <taxon>Plasmodium (Plasmodium)</taxon>
    </lineage>
</organism>
<evidence type="ECO:0000313" key="2">
    <source>
        <dbReference type="EMBL" id="SBO23362.1"/>
    </source>
</evidence>
<protein>
    <submittedName>
        <fullName evidence="2">Uncharacterized protein</fullName>
    </submittedName>
</protein>
<gene>
    <name evidence="2" type="ORF">PKNA1_C2_0706200</name>
    <name evidence="3" type="ORF">PKNA1_H1_0706200</name>
</gene>
<feature type="region of interest" description="Disordered" evidence="1">
    <location>
        <begin position="276"/>
        <end position="317"/>
    </location>
</feature>
<reference evidence="2" key="2">
    <citation type="submission" date="2016-05" db="EMBL/GenBank/DDBJ databases">
        <authorList>
            <person name="Lavstsen T."/>
            <person name="Jespersen J.S."/>
        </authorList>
    </citation>
    <scope>NUCLEOTIDE SEQUENCE [LARGE SCALE GENOMIC DNA]</scope>
</reference>
<evidence type="ECO:0000313" key="5">
    <source>
        <dbReference type="Proteomes" id="UP000182142"/>
    </source>
</evidence>
<dbReference type="EMBL" id="CWHQ02000007">
    <property type="protein sequence ID" value="SBO23362.1"/>
    <property type="molecule type" value="Genomic_DNA"/>
</dbReference>
<dbReference type="SUPFAM" id="SSF50978">
    <property type="entry name" value="WD40 repeat-like"/>
    <property type="match status" value="1"/>
</dbReference>
<proteinExistence type="predicted"/>
<evidence type="ECO:0000313" key="4">
    <source>
        <dbReference type="Proteomes" id="UP000182128"/>
    </source>
</evidence>
<evidence type="ECO:0000313" key="3">
    <source>
        <dbReference type="EMBL" id="SBO24539.1"/>
    </source>
</evidence>
<feature type="region of interest" description="Disordered" evidence="1">
    <location>
        <begin position="172"/>
        <end position="208"/>
    </location>
</feature>
<dbReference type="InterPro" id="IPR036322">
    <property type="entry name" value="WD40_repeat_dom_sf"/>
</dbReference>
<feature type="compositionally biased region" description="Polar residues" evidence="1">
    <location>
        <begin position="172"/>
        <end position="182"/>
    </location>
</feature>
<feature type="region of interest" description="Disordered" evidence="1">
    <location>
        <begin position="1023"/>
        <end position="1100"/>
    </location>
</feature>
<feature type="compositionally biased region" description="Low complexity" evidence="1">
    <location>
        <begin position="1030"/>
        <end position="1040"/>
    </location>
</feature>
<feature type="compositionally biased region" description="Basic and acidic residues" evidence="1">
    <location>
        <begin position="184"/>
        <end position="201"/>
    </location>
</feature>
<feature type="compositionally biased region" description="Acidic residues" evidence="1">
    <location>
        <begin position="1080"/>
        <end position="1100"/>
    </location>
</feature>
<accession>A0A193R2E2</accession>
<name>A0A193R2E2_PLAKH</name>
<evidence type="ECO:0000256" key="1">
    <source>
        <dbReference type="SAM" id="MobiDB-lite"/>
    </source>
</evidence>
<feature type="region of interest" description="Disordered" evidence="1">
    <location>
        <begin position="238"/>
        <end position="261"/>
    </location>
</feature>
<feature type="region of interest" description="Disordered" evidence="1">
    <location>
        <begin position="116"/>
        <end position="141"/>
    </location>
</feature>